<dbReference type="GO" id="GO:0042450">
    <property type="term" value="P:L-arginine biosynthetic process via ornithine"/>
    <property type="evidence" value="ECO:0007669"/>
    <property type="project" value="InterPro"/>
</dbReference>
<evidence type="ECO:0000256" key="5">
    <source>
        <dbReference type="ARBA" id="ARBA00023239"/>
    </source>
</evidence>
<dbReference type="SUPFAM" id="SSF48557">
    <property type="entry name" value="L-aspartase-like"/>
    <property type="match status" value="1"/>
</dbReference>
<evidence type="ECO:0000313" key="10">
    <source>
        <dbReference type="Proteomes" id="UP000612585"/>
    </source>
</evidence>
<dbReference type="UniPathway" id="UPA00068">
    <property type="reaction ID" value="UER00114"/>
</dbReference>
<proteinExistence type="predicted"/>
<dbReference type="PANTHER" id="PTHR43814:SF1">
    <property type="entry name" value="ARGININOSUCCINATE LYASE"/>
    <property type="match status" value="1"/>
</dbReference>
<gene>
    <name evidence="9" type="primary">argH_1</name>
    <name evidence="9" type="ORF">Vau01_023330</name>
</gene>
<dbReference type="EMBL" id="BOPG01000012">
    <property type="protein sequence ID" value="GIJ54817.1"/>
    <property type="molecule type" value="Genomic_DNA"/>
</dbReference>
<dbReference type="PANTHER" id="PTHR43814">
    <property type="entry name" value="ARGININOSUCCINATE LYASE"/>
    <property type="match status" value="1"/>
</dbReference>
<dbReference type="Gene3D" id="1.20.200.10">
    <property type="entry name" value="Fumarase/aspartase (Central domain)"/>
    <property type="match status" value="1"/>
</dbReference>
<organism evidence="9 10">
    <name type="scientific">Virgisporangium aurantiacum</name>
    <dbReference type="NCBI Taxonomy" id="175570"/>
    <lineage>
        <taxon>Bacteria</taxon>
        <taxon>Bacillati</taxon>
        <taxon>Actinomycetota</taxon>
        <taxon>Actinomycetes</taxon>
        <taxon>Micromonosporales</taxon>
        <taxon>Micromonosporaceae</taxon>
        <taxon>Virgisporangium</taxon>
    </lineage>
</organism>
<dbReference type="PRINTS" id="PR00145">
    <property type="entry name" value="ARGSUCLYASE"/>
</dbReference>
<dbReference type="AlphaFoldDB" id="A0A8J3Z1U6"/>
<evidence type="ECO:0000256" key="3">
    <source>
        <dbReference type="ARBA" id="ARBA00022571"/>
    </source>
</evidence>
<feature type="domain" description="Fumarate lyase N-terminal" evidence="7">
    <location>
        <begin position="98"/>
        <end position="308"/>
    </location>
</feature>
<accession>A0A8J3Z1U6</accession>
<dbReference type="Pfam" id="PF14698">
    <property type="entry name" value="ASL_C2"/>
    <property type="match status" value="1"/>
</dbReference>
<keyword evidence="3" id="KW-0055">Arginine biosynthesis</keyword>
<evidence type="ECO:0000256" key="1">
    <source>
        <dbReference type="ARBA" id="ARBA00004941"/>
    </source>
</evidence>
<dbReference type="PROSITE" id="PS00163">
    <property type="entry name" value="FUMARATE_LYASES"/>
    <property type="match status" value="1"/>
</dbReference>
<comment type="caution">
    <text evidence="9">The sequence shown here is derived from an EMBL/GenBank/DDBJ whole genome shotgun (WGS) entry which is preliminary data.</text>
</comment>
<feature type="region of interest" description="Disordered" evidence="6">
    <location>
        <begin position="409"/>
        <end position="428"/>
    </location>
</feature>
<evidence type="ECO:0000256" key="4">
    <source>
        <dbReference type="ARBA" id="ARBA00022605"/>
    </source>
</evidence>
<name>A0A8J3Z1U6_9ACTN</name>
<evidence type="ECO:0000256" key="6">
    <source>
        <dbReference type="SAM" id="MobiDB-lite"/>
    </source>
</evidence>
<dbReference type="InterPro" id="IPR029419">
    <property type="entry name" value="Arg_succ_lyase_C"/>
</dbReference>
<evidence type="ECO:0000259" key="8">
    <source>
        <dbReference type="Pfam" id="PF14698"/>
    </source>
</evidence>
<dbReference type="CDD" id="cd01359">
    <property type="entry name" value="Argininosuccinate_lyase"/>
    <property type="match status" value="1"/>
</dbReference>
<dbReference type="InterPro" id="IPR008948">
    <property type="entry name" value="L-Aspartase-like"/>
</dbReference>
<dbReference type="GO" id="GO:0004056">
    <property type="term" value="F:argininosuccinate lyase activity"/>
    <property type="evidence" value="ECO:0007669"/>
    <property type="project" value="UniProtKB-EC"/>
</dbReference>
<evidence type="ECO:0000259" key="7">
    <source>
        <dbReference type="Pfam" id="PF00206"/>
    </source>
</evidence>
<dbReference type="EC" id="4.3.2.1" evidence="2"/>
<dbReference type="InterPro" id="IPR024083">
    <property type="entry name" value="Fumarase/histidase_N"/>
</dbReference>
<dbReference type="Pfam" id="PF00206">
    <property type="entry name" value="Lyase_1"/>
    <property type="match status" value="1"/>
</dbReference>
<dbReference type="PRINTS" id="PR00149">
    <property type="entry name" value="FUMRATELYASE"/>
</dbReference>
<reference evidence="9" key="1">
    <citation type="submission" date="2021-01" db="EMBL/GenBank/DDBJ databases">
        <title>Whole genome shotgun sequence of Virgisporangium aurantiacum NBRC 16421.</title>
        <authorList>
            <person name="Komaki H."/>
            <person name="Tamura T."/>
        </authorList>
    </citation>
    <scope>NUCLEOTIDE SEQUENCE</scope>
    <source>
        <strain evidence="9">NBRC 16421</strain>
    </source>
</reference>
<keyword evidence="4" id="KW-0028">Amino-acid biosynthesis</keyword>
<feature type="compositionally biased region" description="Pro residues" evidence="6">
    <location>
        <begin position="417"/>
        <end position="426"/>
    </location>
</feature>
<dbReference type="RefSeq" id="WP_203990493.1">
    <property type="nucleotide sequence ID" value="NZ_BOPG01000012.1"/>
</dbReference>
<dbReference type="GO" id="GO:0005829">
    <property type="term" value="C:cytosol"/>
    <property type="evidence" value="ECO:0007669"/>
    <property type="project" value="TreeGrafter"/>
</dbReference>
<protein>
    <recommendedName>
        <fullName evidence="2">argininosuccinate lyase</fullName>
        <ecNumber evidence="2">4.3.2.1</ecNumber>
    </recommendedName>
</protein>
<dbReference type="Proteomes" id="UP000612585">
    <property type="component" value="Unassembled WGS sequence"/>
</dbReference>
<dbReference type="InterPro" id="IPR000362">
    <property type="entry name" value="Fumarate_lyase_fam"/>
</dbReference>
<keyword evidence="10" id="KW-1185">Reference proteome</keyword>
<dbReference type="Gene3D" id="1.10.275.10">
    <property type="entry name" value="Fumarase/aspartase (N-terminal domain)"/>
    <property type="match status" value="1"/>
</dbReference>
<dbReference type="Gene3D" id="1.10.40.30">
    <property type="entry name" value="Fumarase/aspartase (C-terminal domain)"/>
    <property type="match status" value="1"/>
</dbReference>
<evidence type="ECO:0000256" key="2">
    <source>
        <dbReference type="ARBA" id="ARBA00012338"/>
    </source>
</evidence>
<feature type="domain" description="Argininosuccinate lyase C-terminal" evidence="8">
    <location>
        <begin position="372"/>
        <end position="408"/>
    </location>
</feature>
<dbReference type="InterPro" id="IPR009049">
    <property type="entry name" value="Argininosuccinate_lyase"/>
</dbReference>
<comment type="pathway">
    <text evidence="1">Amino-acid biosynthesis; L-arginine biosynthesis; L-arginine from L-ornithine and carbamoyl phosphate: step 3/3.</text>
</comment>
<dbReference type="InterPro" id="IPR022761">
    <property type="entry name" value="Fumarate_lyase_N"/>
</dbReference>
<evidence type="ECO:0000313" key="9">
    <source>
        <dbReference type="EMBL" id="GIJ54817.1"/>
    </source>
</evidence>
<dbReference type="InterPro" id="IPR020557">
    <property type="entry name" value="Fumarate_lyase_CS"/>
</dbReference>
<sequence length="492" mass="51862">MSAPGTAPDTGRLVATVSRRTQRIVYGEPAPAEIADELRWTSTVDLAHVLMLLDRKLVEPAEATLLLDGITRLRAADFRPVTGRPAPRGLYLAYEQYLIETLGADVGGRLHTGRSRNDLKATTTALRLRAELVGLAGELVRLMAVLLSRARAHRDVVMPVHTHFQAALPMTYGYYLTGVALAVGRDLTAVTVAADELRRCPLGAGAVAGTDLPIDPARTAALLGFAAPPAHALDAIASRDTPLRALAASVVAGLTLSRLATDLQLWSTVEFGYVTFPDRLVSGSSAMPQKRNAFLLEHVKGRAAVATGAWTAAASATRSTPFSNAIEVGTEAVGSVWPGLRAVLDAVQLAQSLVSGARPVPDRMLRGAQEGFVTATARANRLVLAGVPFRTAHSLVGAAVRRAVAVGRTRLTGPEPDGGPPRPDPPLADLVAAQRAGGGPGAFGDAFREARAEYGRHDAWCRATRDRLRRADAELAAEVRAATGPSTQDGSR</sequence>
<keyword evidence="5 9" id="KW-0456">Lyase</keyword>